<dbReference type="STRING" id="34508.A0A4U5P0Z0"/>
<dbReference type="GO" id="GO:0061630">
    <property type="term" value="F:ubiquitin protein ligase activity"/>
    <property type="evidence" value="ECO:0007669"/>
    <property type="project" value="TreeGrafter"/>
</dbReference>
<dbReference type="PROSITE" id="PS50089">
    <property type="entry name" value="ZF_RING_2"/>
    <property type="match status" value="1"/>
</dbReference>
<evidence type="ECO:0000313" key="5">
    <source>
        <dbReference type="EMBL" id="TKR89371.1"/>
    </source>
</evidence>
<dbReference type="SMART" id="SM01197">
    <property type="entry name" value="FANCL_C"/>
    <property type="match status" value="1"/>
</dbReference>
<dbReference type="InterPro" id="IPR001841">
    <property type="entry name" value="Znf_RING"/>
</dbReference>
<feature type="domain" description="RING-type" evidence="4">
    <location>
        <begin position="9"/>
        <end position="50"/>
    </location>
</feature>
<keyword evidence="6" id="KW-1185">Reference proteome</keyword>
<comment type="caution">
    <text evidence="5">The sequence shown here is derived from an EMBL/GenBank/DDBJ whole genome shotgun (WGS) entry which is preliminary data.</text>
</comment>
<evidence type="ECO:0000259" key="4">
    <source>
        <dbReference type="PROSITE" id="PS50089"/>
    </source>
</evidence>
<reference evidence="5 6" key="1">
    <citation type="journal article" date="2015" name="Genome Biol.">
        <title>Comparative genomics of Steinernema reveals deeply conserved gene regulatory networks.</title>
        <authorList>
            <person name="Dillman A.R."/>
            <person name="Macchietto M."/>
            <person name="Porter C.F."/>
            <person name="Rogers A."/>
            <person name="Williams B."/>
            <person name="Antoshechkin I."/>
            <person name="Lee M.M."/>
            <person name="Goodwin Z."/>
            <person name="Lu X."/>
            <person name="Lewis E.E."/>
            <person name="Goodrich-Blair H."/>
            <person name="Stock S.P."/>
            <person name="Adams B.J."/>
            <person name="Sternberg P.W."/>
            <person name="Mortazavi A."/>
        </authorList>
    </citation>
    <scope>NUCLEOTIDE SEQUENCE [LARGE SCALE GENOMIC DNA]</scope>
    <source>
        <strain evidence="5 6">ALL</strain>
    </source>
</reference>
<dbReference type="GO" id="GO:0031297">
    <property type="term" value="P:replication fork processing"/>
    <property type="evidence" value="ECO:0007669"/>
    <property type="project" value="TreeGrafter"/>
</dbReference>
<reference evidence="5 6" key="2">
    <citation type="journal article" date="2019" name="G3 (Bethesda)">
        <title>Hybrid Assembly of the Genome of the Entomopathogenic Nematode Steinernema carpocapsae Identifies the X-Chromosome.</title>
        <authorList>
            <person name="Serra L."/>
            <person name="Macchietto M."/>
            <person name="Macias-Munoz A."/>
            <person name="McGill C.J."/>
            <person name="Rodriguez I.M."/>
            <person name="Rodriguez B."/>
            <person name="Murad R."/>
            <person name="Mortazavi A."/>
        </authorList>
    </citation>
    <scope>NUCLEOTIDE SEQUENCE [LARGE SCALE GENOMIC DNA]</scope>
    <source>
        <strain evidence="5 6">ALL</strain>
    </source>
</reference>
<evidence type="ECO:0000256" key="1">
    <source>
        <dbReference type="ARBA" id="ARBA00022771"/>
    </source>
</evidence>
<keyword evidence="2" id="KW-0862">Zinc</keyword>
<keyword evidence="1 3" id="KW-0863">Zinc-finger</keyword>
<dbReference type="Pfam" id="PF13639">
    <property type="entry name" value="zf-RING_2"/>
    <property type="match status" value="1"/>
</dbReference>
<dbReference type="AlphaFoldDB" id="A0A4U5P0Z0"/>
<dbReference type="PANTHER" id="PTHR46569">
    <property type="entry name" value="E3 UBIQUITIN-PROTEIN LIGASE TRAIP"/>
    <property type="match status" value="1"/>
</dbReference>
<dbReference type="Proteomes" id="UP000298663">
    <property type="component" value="Unassembled WGS sequence"/>
</dbReference>
<keyword evidence="1 3" id="KW-0479">Metal-binding</keyword>
<protein>
    <recommendedName>
        <fullName evidence="4">RING-type domain-containing protein</fullName>
    </recommendedName>
</protein>
<evidence type="ECO:0000256" key="3">
    <source>
        <dbReference type="PROSITE-ProRule" id="PRU00175"/>
    </source>
</evidence>
<dbReference type="SUPFAM" id="SSF57850">
    <property type="entry name" value="RING/U-box"/>
    <property type="match status" value="1"/>
</dbReference>
<dbReference type="InterPro" id="IPR013083">
    <property type="entry name" value="Znf_RING/FYVE/PHD"/>
</dbReference>
<dbReference type="GO" id="GO:0090734">
    <property type="term" value="C:site of DNA damage"/>
    <property type="evidence" value="ECO:0007669"/>
    <property type="project" value="TreeGrafter"/>
</dbReference>
<dbReference type="GO" id="GO:0005634">
    <property type="term" value="C:nucleus"/>
    <property type="evidence" value="ECO:0007669"/>
    <property type="project" value="TreeGrafter"/>
</dbReference>
<dbReference type="GO" id="GO:0016567">
    <property type="term" value="P:protein ubiquitination"/>
    <property type="evidence" value="ECO:0007669"/>
    <property type="project" value="TreeGrafter"/>
</dbReference>
<dbReference type="Gene3D" id="3.30.40.10">
    <property type="entry name" value="Zinc/RING finger domain, C3HC4 (zinc finger)"/>
    <property type="match status" value="1"/>
</dbReference>
<dbReference type="SMART" id="SM00184">
    <property type="entry name" value="RING"/>
    <property type="match status" value="1"/>
</dbReference>
<sequence length="135" mass="14874">MSTFPRINCSICFGWLDGSSDAASTSCGHIFHKSCLSYWFSQSRTCPYCRRSSSEPRDVFFSTAPFDQNSCAEELLLALAANDLLQAKIDRLNNASPSVKVALLDIMNSAPAFWEKMVLNLVNKITDVLGSQIAP</sequence>
<evidence type="ECO:0000256" key="2">
    <source>
        <dbReference type="ARBA" id="ARBA00022833"/>
    </source>
</evidence>
<dbReference type="EMBL" id="AZBU02000003">
    <property type="protein sequence ID" value="TKR89371.1"/>
    <property type="molecule type" value="Genomic_DNA"/>
</dbReference>
<dbReference type="OrthoDB" id="9049620at2759"/>
<gene>
    <name evidence="5" type="ORF">L596_013485</name>
</gene>
<dbReference type="GO" id="GO:0008270">
    <property type="term" value="F:zinc ion binding"/>
    <property type="evidence" value="ECO:0007669"/>
    <property type="project" value="UniProtKB-KW"/>
</dbReference>
<dbReference type="InterPro" id="IPR052639">
    <property type="entry name" value="TRAIP_ubiq-protein_ligase"/>
</dbReference>
<proteinExistence type="predicted"/>
<name>A0A4U5P0Z0_STECR</name>
<evidence type="ECO:0000313" key="6">
    <source>
        <dbReference type="Proteomes" id="UP000298663"/>
    </source>
</evidence>
<dbReference type="PANTHER" id="PTHR46569:SF1">
    <property type="entry name" value="E3 UBIQUITIN-PROTEIN LIGASE RFWD3-RELATED"/>
    <property type="match status" value="1"/>
</dbReference>
<organism evidence="5 6">
    <name type="scientific">Steinernema carpocapsae</name>
    <name type="common">Entomopathogenic nematode</name>
    <dbReference type="NCBI Taxonomy" id="34508"/>
    <lineage>
        <taxon>Eukaryota</taxon>
        <taxon>Metazoa</taxon>
        <taxon>Ecdysozoa</taxon>
        <taxon>Nematoda</taxon>
        <taxon>Chromadorea</taxon>
        <taxon>Rhabditida</taxon>
        <taxon>Tylenchina</taxon>
        <taxon>Panagrolaimomorpha</taxon>
        <taxon>Strongyloidoidea</taxon>
        <taxon>Steinernematidae</taxon>
        <taxon>Steinernema</taxon>
    </lineage>
</organism>
<accession>A0A4U5P0Z0</accession>